<dbReference type="InterPro" id="IPR011876">
    <property type="entry name" value="IsopentenylPP_isomerase_typ1"/>
</dbReference>
<dbReference type="GO" id="GO:0046872">
    <property type="term" value="F:metal ion binding"/>
    <property type="evidence" value="ECO:0007669"/>
    <property type="project" value="UniProtKB-KW"/>
</dbReference>
<dbReference type="GO" id="GO:0005737">
    <property type="term" value="C:cytoplasm"/>
    <property type="evidence" value="ECO:0007669"/>
    <property type="project" value="TreeGrafter"/>
</dbReference>
<dbReference type="Gene3D" id="3.90.79.10">
    <property type="entry name" value="Nucleoside Triphosphate Pyrophosphohydrolase"/>
    <property type="match status" value="1"/>
</dbReference>
<sequence>MRWRHLALANPLSLSYYCCGFAFVLRPSPSTFSRLSSSLSSPLLSSRRGPSFSTSLSSGSSSLQSPPSPSRTLSNYQRRPLSLSPMPQRLQGEVSNHANATKHDALEGHDPMQISYMSEEVILVDRDDRVVGSASKVDSHLVEHGPLLHRAFSVFLFDENKNLLLQQRATEKVTFPDYWTNTCCSHPLFTPRELGTDCDDPVEGARRAAVRKLEHELGLSIPKESLQYLTRLHYLANSSGQWGEHEIDYIFLAQLPRQSVRMNPNENEVRDVKWVSPSELKGMVSEASRVGSGLSITPWSMRIIEKFLFDWWDALPDVERFRDEKSIHRLGDNAEVLEKWEVDGKWVKKPNFEKATEQKLGPPIDSSSRTVDAVGEKATAV</sequence>
<evidence type="ECO:0000256" key="5">
    <source>
        <dbReference type="ARBA" id="ARBA00022516"/>
    </source>
</evidence>
<gene>
    <name evidence="14" type="ORF">Cvel_4406</name>
</gene>
<dbReference type="EC" id="5.3.3.2" evidence="4"/>
<dbReference type="PANTHER" id="PTHR10885:SF0">
    <property type="entry name" value="ISOPENTENYL-DIPHOSPHATE DELTA-ISOMERASE"/>
    <property type="match status" value="1"/>
</dbReference>
<evidence type="ECO:0000256" key="12">
    <source>
        <dbReference type="SAM" id="MobiDB-lite"/>
    </source>
</evidence>
<evidence type="ECO:0000313" key="14">
    <source>
        <dbReference type="EMBL" id="CEM25758.1"/>
    </source>
</evidence>
<dbReference type="GO" id="GO:0006694">
    <property type="term" value="P:steroid biosynthetic process"/>
    <property type="evidence" value="ECO:0007669"/>
    <property type="project" value="UniProtKB-KW"/>
</dbReference>
<feature type="region of interest" description="Disordered" evidence="12">
    <location>
        <begin position="357"/>
        <end position="381"/>
    </location>
</feature>
<evidence type="ECO:0000256" key="1">
    <source>
        <dbReference type="ARBA" id="ARBA00001946"/>
    </source>
</evidence>
<keyword evidence="9" id="KW-0443">Lipid metabolism</keyword>
<dbReference type="InterPro" id="IPR015797">
    <property type="entry name" value="NUDIX_hydrolase-like_dom_sf"/>
</dbReference>
<keyword evidence="7" id="KW-0460">Magnesium</keyword>
<evidence type="ECO:0000256" key="7">
    <source>
        <dbReference type="ARBA" id="ARBA00022842"/>
    </source>
</evidence>
<reference evidence="14" key="1">
    <citation type="submission" date="2014-11" db="EMBL/GenBank/DDBJ databases">
        <authorList>
            <person name="Otto D Thomas"/>
            <person name="Naeem Raeece"/>
        </authorList>
    </citation>
    <scope>NUCLEOTIDE SEQUENCE</scope>
</reference>
<keyword evidence="6" id="KW-0479">Metal-binding</keyword>
<keyword evidence="10" id="KW-0414">Isoprene biosynthesis</keyword>
<dbReference type="UniPathway" id="UPA00059">
    <property type="reaction ID" value="UER00104"/>
</dbReference>
<keyword evidence="5" id="KW-0444">Lipid biosynthesis</keyword>
<comment type="cofactor">
    <cofactor evidence="1">
        <name>Mg(2+)</name>
        <dbReference type="ChEBI" id="CHEBI:18420"/>
    </cofactor>
</comment>
<evidence type="ECO:0000256" key="10">
    <source>
        <dbReference type="ARBA" id="ARBA00023229"/>
    </source>
</evidence>
<evidence type="ECO:0000259" key="13">
    <source>
        <dbReference type="PROSITE" id="PS51462"/>
    </source>
</evidence>
<keyword evidence="11" id="KW-0413">Isomerase</keyword>
<dbReference type="PANTHER" id="PTHR10885">
    <property type="entry name" value="ISOPENTENYL-DIPHOSPHATE DELTA-ISOMERASE"/>
    <property type="match status" value="1"/>
</dbReference>
<dbReference type="FunFam" id="3.90.79.10:FF:000012">
    <property type="entry name" value="Isopentenyl-diphosphate Delta-isomerase 1"/>
    <property type="match status" value="1"/>
</dbReference>
<keyword evidence="8" id="KW-0752">Steroid biosynthesis</keyword>
<evidence type="ECO:0000256" key="6">
    <source>
        <dbReference type="ARBA" id="ARBA00022723"/>
    </source>
</evidence>
<protein>
    <recommendedName>
        <fullName evidence="4">isopentenyl-diphosphate Delta-isomerase</fullName>
        <ecNumber evidence="4">5.3.3.2</ecNumber>
    </recommendedName>
</protein>
<feature type="domain" description="Nudix hydrolase" evidence="13">
    <location>
        <begin position="147"/>
        <end position="297"/>
    </location>
</feature>
<proteinExistence type="inferred from homology"/>
<dbReference type="Pfam" id="PF00293">
    <property type="entry name" value="NUDIX"/>
    <property type="match status" value="1"/>
</dbReference>
<evidence type="ECO:0000256" key="2">
    <source>
        <dbReference type="ARBA" id="ARBA00004826"/>
    </source>
</evidence>
<comment type="pathway">
    <text evidence="2">Isoprenoid biosynthesis; dimethylallyl diphosphate biosynthesis; dimethylallyl diphosphate from isopentenyl diphosphate: step 1/1.</text>
</comment>
<evidence type="ECO:0000256" key="3">
    <source>
        <dbReference type="ARBA" id="ARBA00007579"/>
    </source>
</evidence>
<dbReference type="VEuPathDB" id="CryptoDB:Cvel_4406"/>
<evidence type="ECO:0000256" key="9">
    <source>
        <dbReference type="ARBA" id="ARBA00023098"/>
    </source>
</evidence>
<comment type="similarity">
    <text evidence="3">Belongs to the IPP isomerase type 1 family.</text>
</comment>
<dbReference type="InterPro" id="IPR000086">
    <property type="entry name" value="NUDIX_hydrolase_dom"/>
</dbReference>
<organism evidence="14">
    <name type="scientific">Chromera velia CCMP2878</name>
    <dbReference type="NCBI Taxonomy" id="1169474"/>
    <lineage>
        <taxon>Eukaryota</taxon>
        <taxon>Sar</taxon>
        <taxon>Alveolata</taxon>
        <taxon>Colpodellida</taxon>
        <taxon>Chromeraceae</taxon>
        <taxon>Chromera</taxon>
    </lineage>
</organism>
<name>A0A0G4GA59_9ALVE</name>
<feature type="region of interest" description="Disordered" evidence="12">
    <location>
        <begin position="39"/>
        <end position="76"/>
    </location>
</feature>
<evidence type="ECO:0000256" key="11">
    <source>
        <dbReference type="ARBA" id="ARBA00023235"/>
    </source>
</evidence>
<dbReference type="PROSITE" id="PS51462">
    <property type="entry name" value="NUDIX"/>
    <property type="match status" value="1"/>
</dbReference>
<evidence type="ECO:0000256" key="4">
    <source>
        <dbReference type="ARBA" id="ARBA00012057"/>
    </source>
</evidence>
<evidence type="ECO:0000256" key="8">
    <source>
        <dbReference type="ARBA" id="ARBA00022955"/>
    </source>
</evidence>
<dbReference type="AlphaFoldDB" id="A0A0G4GA59"/>
<accession>A0A0G4GA59</accession>
<dbReference type="GO" id="GO:0050992">
    <property type="term" value="P:dimethylallyl diphosphate biosynthetic process"/>
    <property type="evidence" value="ECO:0007669"/>
    <property type="project" value="UniProtKB-UniPathway"/>
</dbReference>
<dbReference type="SUPFAM" id="SSF55811">
    <property type="entry name" value="Nudix"/>
    <property type="match status" value="1"/>
</dbReference>
<dbReference type="GO" id="GO:0009240">
    <property type="term" value="P:isopentenyl diphosphate biosynthetic process"/>
    <property type="evidence" value="ECO:0007669"/>
    <property type="project" value="TreeGrafter"/>
</dbReference>
<dbReference type="GO" id="GO:0004452">
    <property type="term" value="F:isopentenyl-diphosphate delta-isomerase activity"/>
    <property type="evidence" value="ECO:0007669"/>
    <property type="project" value="UniProtKB-EC"/>
</dbReference>
<dbReference type="NCBIfam" id="TIGR02150">
    <property type="entry name" value="IPP_isom_1"/>
    <property type="match status" value="1"/>
</dbReference>
<dbReference type="EMBL" id="CDMZ01001015">
    <property type="protein sequence ID" value="CEM25758.1"/>
    <property type="molecule type" value="Genomic_DNA"/>
</dbReference>
<dbReference type="CDD" id="cd02885">
    <property type="entry name" value="NUDIX_IPP_Isomerase"/>
    <property type="match status" value="1"/>
</dbReference>
<feature type="compositionally biased region" description="Low complexity" evidence="12">
    <location>
        <begin position="39"/>
        <end position="74"/>
    </location>
</feature>